<evidence type="ECO:0000313" key="2">
    <source>
        <dbReference type="EMBL" id="AJY74683.1"/>
    </source>
</evidence>
<name>A0A0D5NIE5_9BACL</name>
<dbReference type="InterPro" id="IPR027417">
    <property type="entry name" value="P-loop_NTPase"/>
</dbReference>
<feature type="domain" description="Novel STAND NTPase 1" evidence="1">
    <location>
        <begin position="9"/>
        <end position="141"/>
    </location>
</feature>
<dbReference type="PRINTS" id="PR00364">
    <property type="entry name" value="DISEASERSIST"/>
</dbReference>
<sequence length="686" mass="79394">MVRIQDLMKKKEEEWFVGRTRELAIMRKELATDNENWRLVHLYGPGGIGKTSLLRSFVRETSVETVMITGEEFHTPNNFLEQLRIRLNEKGWELSESKAAVGAAALAEFLNQEAISRQGLILFIDSFEECKTIEKWLRDNWLPLLSVHVRVCTAGRYPLESDWLRAPGWNDLVYNLRLGPLNRSATYRYTKSRGILDYYTRDSIERFSKGIPLALTLACDAVLQYGPDVLRESSLQRQIIHSLCSILLQDIKDSFEKQLLDVSSIFWRFDQEMLEEVSGQEISDEAFHKFCCLPFIILSDQGGWSVVDAVREWIKSDLHNRTPETYDLYRRKALLVLQGRLAEAPTDQKRRLIVELLYLHENELLRSYGFRGQGESFQVEKRQAREVDIPVLEKMYQDWASTIPPYLPDETHQETYFRAVWEAEPSSFTVFGVDDRLVAFYALVPLNPETRLIFQGNPVFRTYITESPLQVKEYLIWLGCTLPDFEPSVFGYLLRYLFYELAGKLIITLTPIQYFTDIYTSIGFKRLPWADSYYTNGTPVHAYQIDLREKELSDPLTERLLPANSKVSISLQEVSSLLKKAMNNSHALESDAELLKSLQGLDKIKQMVLLEGSIASAVRKVVLECLEKMGRGTEEDQLLAQAIRLAYIQKIGTHEVVASRLRLSQSTYYRYLKKGFERLAHYFIIE</sequence>
<dbReference type="Proteomes" id="UP000032633">
    <property type="component" value="Chromosome"/>
</dbReference>
<dbReference type="Gene3D" id="3.40.50.300">
    <property type="entry name" value="P-loop containing nucleotide triphosphate hydrolases"/>
    <property type="match status" value="1"/>
</dbReference>
<dbReference type="RefSeq" id="WP_045670116.1">
    <property type="nucleotide sequence ID" value="NZ_CP011058.1"/>
</dbReference>
<dbReference type="HOGENOM" id="CLU_401066_0_0_9"/>
<proteinExistence type="predicted"/>
<dbReference type="AlphaFoldDB" id="A0A0D5NIE5"/>
<dbReference type="PATRIC" id="fig|1126833.4.peg.1975"/>
<dbReference type="STRING" id="1126833.VN24_08930"/>
<dbReference type="EMBL" id="CP011058">
    <property type="protein sequence ID" value="AJY74683.1"/>
    <property type="molecule type" value="Genomic_DNA"/>
</dbReference>
<organism evidence="2 3">
    <name type="scientific">Paenibacillus beijingensis</name>
    <dbReference type="NCBI Taxonomy" id="1126833"/>
    <lineage>
        <taxon>Bacteria</taxon>
        <taxon>Bacillati</taxon>
        <taxon>Bacillota</taxon>
        <taxon>Bacilli</taxon>
        <taxon>Bacillales</taxon>
        <taxon>Paenibacillaceae</taxon>
        <taxon>Paenibacillus</taxon>
    </lineage>
</organism>
<keyword evidence="3" id="KW-1185">Reference proteome</keyword>
<reference evidence="2 3" key="1">
    <citation type="journal article" date="2015" name="J. Biotechnol.">
        <title>Complete genome sequence of Paenibacillus beijingensis 7188(T) (=DSM 24997(T)), a novel rhizobacterium from jujube garden soil.</title>
        <authorList>
            <person name="Kwak Y."/>
            <person name="Shin J.H."/>
        </authorList>
    </citation>
    <scope>NUCLEOTIDE SEQUENCE [LARGE SCALE GENOMIC DNA]</scope>
    <source>
        <strain evidence="2 3">DSM 24997</strain>
    </source>
</reference>
<evidence type="ECO:0000313" key="3">
    <source>
        <dbReference type="Proteomes" id="UP000032633"/>
    </source>
</evidence>
<gene>
    <name evidence="2" type="ORF">VN24_08930</name>
</gene>
<dbReference type="SUPFAM" id="SSF52540">
    <property type="entry name" value="P-loop containing nucleoside triphosphate hydrolases"/>
    <property type="match status" value="1"/>
</dbReference>
<accession>A0A0D5NIE5</accession>
<protein>
    <recommendedName>
        <fullName evidence="1">Novel STAND NTPase 1 domain-containing protein</fullName>
    </recommendedName>
</protein>
<dbReference type="Pfam" id="PF20703">
    <property type="entry name" value="nSTAND1"/>
    <property type="match status" value="1"/>
</dbReference>
<dbReference type="OrthoDB" id="182489at2"/>
<dbReference type="InterPro" id="IPR049052">
    <property type="entry name" value="nSTAND1"/>
</dbReference>
<reference evidence="3" key="2">
    <citation type="submission" date="2015-03" db="EMBL/GenBank/DDBJ databases">
        <title>Genome sequence of Paenibacillus beijingensis strain DSM 24997T.</title>
        <authorList>
            <person name="Kwak Y."/>
            <person name="Shin J.-H."/>
        </authorList>
    </citation>
    <scope>NUCLEOTIDE SEQUENCE [LARGE SCALE GENOMIC DNA]</scope>
    <source>
        <strain evidence="3">DSM 24997</strain>
    </source>
</reference>
<dbReference type="KEGG" id="pbj:VN24_08930"/>
<evidence type="ECO:0000259" key="1">
    <source>
        <dbReference type="Pfam" id="PF20703"/>
    </source>
</evidence>